<dbReference type="InterPro" id="IPR036291">
    <property type="entry name" value="NAD(P)-bd_dom_sf"/>
</dbReference>
<dbReference type="InterPro" id="IPR000683">
    <property type="entry name" value="Gfo/Idh/MocA-like_OxRdtase_N"/>
</dbReference>
<organism evidence="3 4">
    <name type="scientific">Candidatus Coatesbacteria bacterium RBG_13_66_14</name>
    <dbReference type="NCBI Taxonomy" id="1817816"/>
    <lineage>
        <taxon>Bacteria</taxon>
        <taxon>Candidatus Coatesiibacteriota</taxon>
    </lineage>
</organism>
<dbReference type="AlphaFoldDB" id="A0A1F5FF21"/>
<name>A0A1F5FF21_9BACT</name>
<evidence type="ECO:0000313" key="4">
    <source>
        <dbReference type="Proteomes" id="UP000177187"/>
    </source>
</evidence>
<protein>
    <recommendedName>
        <fullName evidence="5">Gfo/Idh/MocA-like oxidoreductase N-terminal domain-containing protein</fullName>
    </recommendedName>
</protein>
<dbReference type="Gene3D" id="3.40.50.720">
    <property type="entry name" value="NAD(P)-binding Rossmann-like Domain"/>
    <property type="match status" value="1"/>
</dbReference>
<evidence type="ECO:0000259" key="2">
    <source>
        <dbReference type="Pfam" id="PF22725"/>
    </source>
</evidence>
<evidence type="ECO:0000313" key="3">
    <source>
        <dbReference type="EMBL" id="OGD78186.1"/>
    </source>
</evidence>
<dbReference type="PANTHER" id="PTHR43377">
    <property type="entry name" value="BILIVERDIN REDUCTASE A"/>
    <property type="match status" value="1"/>
</dbReference>
<evidence type="ECO:0000259" key="1">
    <source>
        <dbReference type="Pfam" id="PF01408"/>
    </source>
</evidence>
<dbReference type="PANTHER" id="PTHR43377:SF6">
    <property type="entry name" value="GFO_IDH_MOCA-LIKE OXIDOREDUCTASE N-TERMINAL DOMAIN-CONTAINING PROTEIN"/>
    <property type="match status" value="1"/>
</dbReference>
<comment type="caution">
    <text evidence="3">The sequence shown here is derived from an EMBL/GenBank/DDBJ whole genome shotgun (WGS) entry which is preliminary data.</text>
</comment>
<dbReference type="InterPro" id="IPR051450">
    <property type="entry name" value="Gfo/Idh/MocA_Oxidoreductases"/>
</dbReference>
<reference evidence="3 4" key="1">
    <citation type="journal article" date="2016" name="Nat. Commun.">
        <title>Thousands of microbial genomes shed light on interconnected biogeochemical processes in an aquifer system.</title>
        <authorList>
            <person name="Anantharaman K."/>
            <person name="Brown C.T."/>
            <person name="Hug L.A."/>
            <person name="Sharon I."/>
            <person name="Castelle C.J."/>
            <person name="Probst A.J."/>
            <person name="Thomas B.C."/>
            <person name="Singh A."/>
            <person name="Wilkins M.J."/>
            <person name="Karaoz U."/>
            <person name="Brodie E.L."/>
            <person name="Williams K.H."/>
            <person name="Hubbard S.S."/>
            <person name="Banfield J.F."/>
        </authorList>
    </citation>
    <scope>NUCLEOTIDE SEQUENCE [LARGE SCALE GENOMIC DNA]</scope>
</reference>
<dbReference type="SUPFAM" id="SSF51735">
    <property type="entry name" value="NAD(P)-binding Rossmann-fold domains"/>
    <property type="match status" value="1"/>
</dbReference>
<evidence type="ECO:0008006" key="5">
    <source>
        <dbReference type="Google" id="ProtNLM"/>
    </source>
</evidence>
<feature type="domain" description="GFO/IDH/MocA-like oxidoreductase" evidence="2">
    <location>
        <begin position="132"/>
        <end position="239"/>
    </location>
</feature>
<dbReference type="Proteomes" id="UP000177187">
    <property type="component" value="Unassembled WGS sequence"/>
</dbReference>
<dbReference type="SUPFAM" id="SSF55347">
    <property type="entry name" value="Glyceraldehyde-3-phosphate dehydrogenase-like, C-terminal domain"/>
    <property type="match status" value="1"/>
</dbReference>
<feature type="domain" description="Gfo/Idh/MocA-like oxidoreductase N-terminal" evidence="1">
    <location>
        <begin position="5"/>
        <end position="122"/>
    </location>
</feature>
<proteinExistence type="predicted"/>
<dbReference type="Pfam" id="PF01408">
    <property type="entry name" value="GFO_IDH_MocA"/>
    <property type="match status" value="1"/>
</dbReference>
<dbReference type="GO" id="GO:0000166">
    <property type="term" value="F:nucleotide binding"/>
    <property type="evidence" value="ECO:0007669"/>
    <property type="project" value="InterPro"/>
</dbReference>
<dbReference type="Gene3D" id="3.30.360.10">
    <property type="entry name" value="Dihydrodipicolinate Reductase, domain 2"/>
    <property type="match status" value="1"/>
</dbReference>
<accession>A0A1F5FF21</accession>
<sequence>MEKVRLVMAGVGRWGGDVLKNLVALEGCSVEKTFDPSEEGRARIRELAPQAVPADSFSELLEGRPDGVVIAAPAELHHPLAREALQKNLNVFVEKPLALNVAQGRELVRLAEERGVVLLVGHVLRYHPAMDAIRRAVREGKIGKVLTAHARRTNFGRVRSTENVVWSIAPHDIVNLAEIFGEWPVRVSCSGRADVRPGISDYALLSLEFPSGRLALAHVSWLDPQKKRELTVVGDRGMLLWEDAEGRLEFLPNWAEPSPDGSTAHHTGPAERLEMAPGEPLARELAHFAACCRGEEKPLSDGREGLAVLRVLAAADESASRGGVPVEVE</sequence>
<dbReference type="Pfam" id="PF22725">
    <property type="entry name" value="GFO_IDH_MocA_C3"/>
    <property type="match status" value="1"/>
</dbReference>
<gene>
    <name evidence="3" type="ORF">A2Y64_07220</name>
</gene>
<dbReference type="InterPro" id="IPR055170">
    <property type="entry name" value="GFO_IDH_MocA-like_dom"/>
</dbReference>
<dbReference type="STRING" id="1817816.A2Y64_07220"/>
<dbReference type="EMBL" id="MFAF01000045">
    <property type="protein sequence ID" value="OGD78186.1"/>
    <property type="molecule type" value="Genomic_DNA"/>
</dbReference>